<keyword evidence="4" id="KW-1185">Reference proteome</keyword>
<dbReference type="CDD" id="cd03316">
    <property type="entry name" value="MR_like"/>
    <property type="match status" value="1"/>
</dbReference>
<dbReference type="RefSeq" id="WP_008029280.1">
    <property type="nucleotide sequence ID" value="NZ_ACYY01000006.1"/>
</dbReference>
<dbReference type="InterPro" id="IPR029065">
    <property type="entry name" value="Enolase_C-like"/>
</dbReference>
<sequence length="414" mass="45254">MRLKDLEIFTVAPPAPGWGGRYWTFVKLTTACGITGIGEVYAASVGPKAMAAVIEDVFARHMANEHPQNIELMYRRAYSAGFSQRPDPTVMGAFSGLEIACWDIIGKALNRPVWALLGGKMNDRIRAYTYLYPEPGKETADFWVDPDAAAEAALRFVNMGFTAVKFDPAGPYTLRGGHEPAMSDISRSIAFCKAIREAVGDRADLLFGTHGQFTTPGAIRLGKALEPYGPLWYEEPIPPDNLLEFAEVARHVHVPLATGERLTTKAEFGTLLRAGGVKILQPALGRVGGIWEAKKIAALAEVFNAEMAPHLYAGPVEWAANIHFATSIPNLLMAETIETGGAFHLQLIKHTIKWEDGYILPPEGPGLGIDFDEDLARAHPYTGDLLHLQMQEAPCDYRHGNRFEGGAPSTMEPK</sequence>
<comment type="caution">
    <text evidence="3">The sequence shown here is derived from an EMBL/GenBank/DDBJ whole genome shotgun (WGS) entry which is preliminary data.</text>
</comment>
<feature type="domain" description="Mandelate racemase/muconate lactonizing enzyme C-terminal" evidence="2">
    <location>
        <begin position="146"/>
        <end position="255"/>
    </location>
</feature>
<dbReference type="InterPro" id="IPR036849">
    <property type="entry name" value="Enolase-like_C_sf"/>
</dbReference>
<evidence type="ECO:0000313" key="4">
    <source>
        <dbReference type="Proteomes" id="UP000010121"/>
    </source>
</evidence>
<dbReference type="Pfam" id="PF02746">
    <property type="entry name" value="MR_MLE_N"/>
    <property type="match status" value="1"/>
</dbReference>
<dbReference type="Proteomes" id="UP000010121">
    <property type="component" value="Unassembled WGS sequence"/>
</dbReference>
<dbReference type="OrthoDB" id="9802699at2"/>
<dbReference type="EMBL" id="ACYY01000006">
    <property type="protein sequence ID" value="EEW25895.1"/>
    <property type="molecule type" value="Genomic_DNA"/>
</dbReference>
<dbReference type="InterPro" id="IPR013342">
    <property type="entry name" value="Mandelate_racemase_C"/>
</dbReference>
<evidence type="ECO:0000259" key="2">
    <source>
        <dbReference type="SMART" id="SM00922"/>
    </source>
</evidence>
<dbReference type="PANTHER" id="PTHR48080:SF2">
    <property type="entry name" value="D-GALACTONATE DEHYDRATASE"/>
    <property type="match status" value="1"/>
</dbReference>
<gene>
    <name evidence="3" type="ORF">Rsw2DRAFT_1326</name>
</gene>
<evidence type="ECO:0000256" key="1">
    <source>
        <dbReference type="ARBA" id="ARBA00023239"/>
    </source>
</evidence>
<dbReference type="AlphaFoldDB" id="C8RZU8"/>
<dbReference type="Pfam" id="PF13378">
    <property type="entry name" value="MR_MLE_C"/>
    <property type="match status" value="1"/>
</dbReference>
<dbReference type="InterPro" id="IPR013341">
    <property type="entry name" value="Mandelate_racemase_N_dom"/>
</dbReference>
<dbReference type="GO" id="GO:0016829">
    <property type="term" value="F:lyase activity"/>
    <property type="evidence" value="ECO:0007669"/>
    <property type="project" value="UniProtKB-KW"/>
</dbReference>
<dbReference type="PANTHER" id="PTHR48080">
    <property type="entry name" value="D-GALACTONATE DEHYDRATASE-RELATED"/>
    <property type="match status" value="1"/>
</dbReference>
<dbReference type="SUPFAM" id="SSF54826">
    <property type="entry name" value="Enolase N-terminal domain-like"/>
    <property type="match status" value="1"/>
</dbReference>
<accession>C8RZU8</accession>
<dbReference type="STRING" id="371731.Rsw2DRAFT_1326"/>
<dbReference type="InterPro" id="IPR034593">
    <property type="entry name" value="DgoD-like"/>
</dbReference>
<organism evidence="3 4">
    <name type="scientific">Rhodobacter ferrooxidans</name>
    <dbReference type="NCBI Taxonomy" id="371731"/>
    <lineage>
        <taxon>Bacteria</taxon>
        <taxon>Pseudomonadati</taxon>
        <taxon>Pseudomonadota</taxon>
        <taxon>Alphaproteobacteria</taxon>
        <taxon>Rhodobacterales</taxon>
        <taxon>Rhodobacter group</taxon>
        <taxon>Rhodobacter</taxon>
    </lineage>
</organism>
<dbReference type="eggNOG" id="COG4948">
    <property type="taxonomic scope" value="Bacteria"/>
</dbReference>
<dbReference type="SUPFAM" id="SSF51604">
    <property type="entry name" value="Enolase C-terminal domain-like"/>
    <property type="match status" value="1"/>
</dbReference>
<keyword evidence="1" id="KW-0456">Lyase</keyword>
<dbReference type="Gene3D" id="3.20.20.120">
    <property type="entry name" value="Enolase-like C-terminal domain"/>
    <property type="match status" value="1"/>
</dbReference>
<evidence type="ECO:0000313" key="3">
    <source>
        <dbReference type="EMBL" id="EEW25895.1"/>
    </source>
</evidence>
<name>C8RZU8_9RHOB</name>
<reference evidence="3 4" key="1">
    <citation type="submission" date="2009-08" db="EMBL/GenBank/DDBJ databases">
        <title>The draft genome of Rhodobacter sp. SW2.</title>
        <authorList>
            <consortium name="US DOE Joint Genome Institute (JGI-PGF)"/>
            <person name="Lucas S."/>
            <person name="Copeland A."/>
            <person name="Lapidus A."/>
            <person name="Glavina del Rio T."/>
            <person name="Tice H."/>
            <person name="Bruce D."/>
            <person name="Goodwin L."/>
            <person name="Pitluck S."/>
            <person name="Larimer F."/>
            <person name="Land M.L."/>
            <person name="Hauser L."/>
            <person name="Emerson D."/>
        </authorList>
    </citation>
    <scope>NUCLEOTIDE SEQUENCE [LARGE SCALE GENOMIC DNA]</scope>
    <source>
        <strain evidence="3 4">SW2</strain>
    </source>
</reference>
<dbReference type="InterPro" id="IPR029017">
    <property type="entry name" value="Enolase-like_N"/>
</dbReference>
<proteinExistence type="predicted"/>
<protein>
    <submittedName>
        <fullName evidence="3">Mandelate racemase/muconate lactonizing protein</fullName>
    </submittedName>
</protein>
<dbReference type="Gene3D" id="3.30.390.10">
    <property type="entry name" value="Enolase-like, N-terminal domain"/>
    <property type="match status" value="1"/>
</dbReference>
<dbReference type="SMART" id="SM00922">
    <property type="entry name" value="MR_MLE"/>
    <property type="match status" value="1"/>
</dbReference>